<evidence type="ECO:0000256" key="1">
    <source>
        <dbReference type="SAM" id="MobiDB-lite"/>
    </source>
</evidence>
<evidence type="ECO:0000313" key="3">
    <source>
        <dbReference type="Proteomes" id="UP001165205"/>
    </source>
</evidence>
<dbReference type="EMBL" id="BSYA01000126">
    <property type="protein sequence ID" value="GMG33849.1"/>
    <property type="molecule type" value="Genomic_DNA"/>
</dbReference>
<dbReference type="Proteomes" id="UP001165205">
    <property type="component" value="Unassembled WGS sequence"/>
</dbReference>
<sequence>MPESFSYLPGHADERSGEQSRSSTSSPLVDSGQSSQRNDNPEVNDPNVVILKTFPDARRYLCSDYRGSTRTLESDPQDSSHSSTVSVYSADLSALDDYNAQEQTTLTDYEAMLLSHFRNVIWPKLVPQGIWPDGSHGPRLGVEVLEQEASICPPSALGVERFPFVIWWICNIDLYALLSGAGTGDYVKMVLGSDLLPWPGSSLSSIDSCGTDVIGSHEPDNPTLLLQLYRDMFGLAVQLGLAIAGRKKLGASDPYAPINLHEDLKQLWDSSEVRFWAEKQTRLPKQLQSILEQVGPFFSFPCPGQSIGLGEIPEQRVHHHTTMILQHAEATIMNIQGSLPHFIIFPLFLAGIAAETIDLKVKAWELLSNIEENEIGYNASTTCYMLQLVYECQMQRSSGNSGRPFPWIDWVELLAERGFRLVSYG</sequence>
<protein>
    <submittedName>
        <fullName evidence="2">Unnamed protein product</fullName>
    </submittedName>
</protein>
<reference evidence="2" key="1">
    <citation type="submission" date="2023-04" db="EMBL/GenBank/DDBJ databases">
        <title>Aspergillus oryzae NBRC 4228.</title>
        <authorList>
            <person name="Ichikawa N."/>
            <person name="Sato H."/>
            <person name="Tonouchi N."/>
        </authorList>
    </citation>
    <scope>NUCLEOTIDE SEQUENCE</scope>
    <source>
        <strain evidence="2">NBRC 4228</strain>
    </source>
</reference>
<dbReference type="AlphaFoldDB" id="A0AAN4YS18"/>
<proteinExistence type="predicted"/>
<organism evidence="2 3">
    <name type="scientific">Aspergillus oryzae</name>
    <name type="common">Yellow koji mold</name>
    <dbReference type="NCBI Taxonomy" id="5062"/>
    <lineage>
        <taxon>Eukaryota</taxon>
        <taxon>Fungi</taxon>
        <taxon>Dikarya</taxon>
        <taxon>Ascomycota</taxon>
        <taxon>Pezizomycotina</taxon>
        <taxon>Eurotiomycetes</taxon>
        <taxon>Eurotiomycetidae</taxon>
        <taxon>Eurotiales</taxon>
        <taxon>Aspergillaceae</taxon>
        <taxon>Aspergillus</taxon>
        <taxon>Aspergillus subgen. Circumdati</taxon>
    </lineage>
</organism>
<feature type="region of interest" description="Disordered" evidence="1">
    <location>
        <begin position="1"/>
        <end position="48"/>
    </location>
</feature>
<accession>A0AAN4YS18</accession>
<comment type="caution">
    <text evidence="2">The sequence shown here is derived from an EMBL/GenBank/DDBJ whole genome shotgun (WGS) entry which is preliminary data.</text>
</comment>
<evidence type="ECO:0000313" key="2">
    <source>
        <dbReference type="EMBL" id="GMG33849.1"/>
    </source>
</evidence>
<feature type="compositionally biased region" description="Polar residues" evidence="1">
    <location>
        <begin position="27"/>
        <end position="37"/>
    </location>
</feature>
<gene>
    <name evidence="2" type="ORF">Aory04_000930000</name>
</gene>
<name>A0AAN4YS18_ASPOZ</name>